<dbReference type="InterPro" id="IPR013342">
    <property type="entry name" value="Mandelate_racemase_C"/>
</dbReference>
<dbReference type="NCBIfam" id="NF047820">
    <property type="entry name" value="TalGalacDh"/>
    <property type="match status" value="1"/>
</dbReference>
<organism evidence="5 6">
    <name type="scientific">Stutzerimonas stutzeri</name>
    <name type="common">Pseudomonas stutzeri</name>
    <dbReference type="NCBI Taxonomy" id="316"/>
    <lineage>
        <taxon>Bacteria</taxon>
        <taxon>Pseudomonadati</taxon>
        <taxon>Pseudomonadota</taxon>
        <taxon>Gammaproteobacteria</taxon>
        <taxon>Pseudomonadales</taxon>
        <taxon>Pseudomonadaceae</taxon>
        <taxon>Stutzerimonas</taxon>
    </lineage>
</organism>
<proteinExistence type="predicted"/>
<dbReference type="PANTHER" id="PTHR13794">
    <property type="entry name" value="ENOLASE SUPERFAMILY, MANDELATE RACEMASE"/>
    <property type="match status" value="1"/>
</dbReference>
<dbReference type="EMBL" id="CP015641">
    <property type="protein sequence ID" value="ANF27195.1"/>
    <property type="molecule type" value="Genomic_DNA"/>
</dbReference>
<evidence type="ECO:0000256" key="1">
    <source>
        <dbReference type="ARBA" id="ARBA00001946"/>
    </source>
</evidence>
<keyword evidence="3" id="KW-0460">Magnesium</keyword>
<gene>
    <name evidence="5" type="ORF">PS273GM_19665</name>
</gene>
<dbReference type="SFLD" id="SFLDG00179">
    <property type="entry name" value="mandelate_racemase"/>
    <property type="match status" value="1"/>
</dbReference>
<dbReference type="Pfam" id="PF02746">
    <property type="entry name" value="MR_MLE_N"/>
    <property type="match status" value="1"/>
</dbReference>
<protein>
    <submittedName>
        <fullName evidence="5">Mandelate racemase</fullName>
    </submittedName>
</protein>
<dbReference type="Pfam" id="PF13378">
    <property type="entry name" value="MR_MLE_C"/>
    <property type="match status" value="1"/>
</dbReference>
<dbReference type="RefSeq" id="WP_064482289.1">
    <property type="nucleotide sequence ID" value="NZ_CP015641.1"/>
</dbReference>
<dbReference type="InterPro" id="IPR018110">
    <property type="entry name" value="Mandel_Rmase/mucon_lact_enz_CS"/>
</dbReference>
<accession>A0A172WV55</accession>
<dbReference type="PROSITE" id="PS00908">
    <property type="entry name" value="MR_MLE_1"/>
    <property type="match status" value="1"/>
</dbReference>
<keyword evidence="2" id="KW-0479">Metal-binding</keyword>
<dbReference type="Proteomes" id="UP000077787">
    <property type="component" value="Chromosome"/>
</dbReference>
<dbReference type="PANTHER" id="PTHR13794:SF58">
    <property type="entry name" value="MITOCHONDRIAL ENOLASE SUPERFAMILY MEMBER 1"/>
    <property type="match status" value="1"/>
</dbReference>
<dbReference type="AlphaFoldDB" id="A0A172WV55"/>
<evidence type="ECO:0000313" key="5">
    <source>
        <dbReference type="EMBL" id="ANF27195.1"/>
    </source>
</evidence>
<dbReference type="GO" id="GO:0016836">
    <property type="term" value="F:hydro-lyase activity"/>
    <property type="evidence" value="ECO:0007669"/>
    <property type="project" value="TreeGrafter"/>
</dbReference>
<name>A0A172WV55_STUST</name>
<evidence type="ECO:0000259" key="4">
    <source>
        <dbReference type="SMART" id="SM00922"/>
    </source>
</evidence>
<evidence type="ECO:0000256" key="3">
    <source>
        <dbReference type="ARBA" id="ARBA00022842"/>
    </source>
</evidence>
<dbReference type="SUPFAM" id="SSF54826">
    <property type="entry name" value="Enolase N-terminal domain-like"/>
    <property type="match status" value="1"/>
</dbReference>
<dbReference type="OrthoDB" id="9782675at2"/>
<dbReference type="InterPro" id="IPR036849">
    <property type="entry name" value="Enolase-like_C_sf"/>
</dbReference>
<dbReference type="InterPro" id="IPR046945">
    <property type="entry name" value="RHMD-like"/>
</dbReference>
<dbReference type="InterPro" id="IPR013341">
    <property type="entry name" value="Mandelate_racemase_N_dom"/>
</dbReference>
<dbReference type="GO" id="GO:0000287">
    <property type="term" value="F:magnesium ion binding"/>
    <property type="evidence" value="ECO:0007669"/>
    <property type="project" value="TreeGrafter"/>
</dbReference>
<reference evidence="5 6" key="1">
    <citation type="submission" date="2016-05" db="EMBL/GenBank/DDBJ databases">
        <title>Genome sequence of Pseudomonas stutzeri 273 and identification of the exopolysaccharide biosynthesis locus.</title>
        <authorList>
            <person name="Wu S."/>
            <person name="Sun C."/>
        </authorList>
    </citation>
    <scope>NUCLEOTIDE SEQUENCE [LARGE SCALE GENOMIC DNA]</scope>
    <source>
        <strain evidence="5 6">273</strain>
    </source>
</reference>
<dbReference type="SMART" id="SM00922">
    <property type="entry name" value="MR_MLE"/>
    <property type="match status" value="1"/>
</dbReference>
<dbReference type="CDD" id="cd03316">
    <property type="entry name" value="MR_like"/>
    <property type="match status" value="1"/>
</dbReference>
<dbReference type="GO" id="GO:0016052">
    <property type="term" value="P:carbohydrate catabolic process"/>
    <property type="evidence" value="ECO:0007669"/>
    <property type="project" value="TreeGrafter"/>
</dbReference>
<dbReference type="GO" id="GO:0009063">
    <property type="term" value="P:amino acid catabolic process"/>
    <property type="evidence" value="ECO:0007669"/>
    <property type="project" value="InterPro"/>
</dbReference>
<evidence type="ECO:0000313" key="6">
    <source>
        <dbReference type="Proteomes" id="UP000077787"/>
    </source>
</evidence>
<dbReference type="Gene3D" id="3.20.20.120">
    <property type="entry name" value="Enolase-like C-terminal domain"/>
    <property type="match status" value="1"/>
</dbReference>
<dbReference type="PROSITE" id="PS00909">
    <property type="entry name" value="MR_MLE_2"/>
    <property type="match status" value="1"/>
</dbReference>
<dbReference type="SUPFAM" id="SSF51604">
    <property type="entry name" value="Enolase C-terminal domain-like"/>
    <property type="match status" value="1"/>
</dbReference>
<evidence type="ECO:0000256" key="2">
    <source>
        <dbReference type="ARBA" id="ARBA00022723"/>
    </source>
</evidence>
<dbReference type="InterPro" id="IPR029065">
    <property type="entry name" value="Enolase_C-like"/>
</dbReference>
<feature type="domain" description="Mandelate racemase/muconate lactonizing enzyme C-terminal" evidence="4">
    <location>
        <begin position="162"/>
        <end position="259"/>
    </location>
</feature>
<dbReference type="InterPro" id="IPR029017">
    <property type="entry name" value="Enolase-like_N"/>
</dbReference>
<sequence>MAIQPNAVLAGDGICWVKLRTVTLPLRKAVSDAKVLTGRQKPLESVSLLFAEIETSRGHRGLGFSYSLRTGAPAQYAHAQEIAPLLLGEDPNDISRLWSKLIWASASVGRGGVAAQAIAAIDTALWDLKARRAALPLSKLLGAHRSAVPCYNTSGGYLQASIDEVLDKATQSRERGIGGIKMKVGQPNRRLDLQRVEALRKHLGEDVPLMVDVNQQWDRITALRMGRELEQYQLEWIEEPLDAHDVAGHAALAAQLDTPIGTGEMLTSATEALGYVDTGAVDVIMHDAPRLGGITPFLKVAHAAEQRGMVMAPHFVMEIHLHLAAAYEHQTWVEHFEWLEPAFNERLEIRDGKMIVPNRPGLGLSLSDQIAGWTLAEVEIGKRA</sequence>
<dbReference type="Gene3D" id="3.30.390.10">
    <property type="entry name" value="Enolase-like, N-terminal domain"/>
    <property type="match status" value="1"/>
</dbReference>
<dbReference type="SFLD" id="SFLDS00001">
    <property type="entry name" value="Enolase"/>
    <property type="match status" value="1"/>
</dbReference>
<comment type="cofactor">
    <cofactor evidence="1">
        <name>Mg(2+)</name>
        <dbReference type="ChEBI" id="CHEBI:18420"/>
    </cofactor>
</comment>